<proteinExistence type="predicted"/>
<dbReference type="Proteomes" id="UP000616151">
    <property type="component" value="Unassembled WGS sequence"/>
</dbReference>
<evidence type="ECO:0000313" key="2">
    <source>
        <dbReference type="Proteomes" id="UP000616151"/>
    </source>
</evidence>
<sequence length="441" mass="47999">MHSPQSTPVTHRGVLAIAVPIMLSNVTQPIIGIVNAAVIGQLPGAYYIGAITVGALIFNFIYWGFGFLRLGTGGLSAQATGRGDAAELVAVLIRALIIAVIAGVAIILLSPLIGKLTFSLINGSEEVERHAAQYFYIRVFSAPFALMDFCLIGWFVGQGRARVAFLLQIYLNLTNGALSLFFVLGLGMTSDGVALAVLIAEVTAALLGLIIAFGRLKEMGARFERARVFDRAQLIRTFVINRDIMIRTVCLVLVFSWFTARGAQAGDVIVSANAVLMHFFDFAAFLIDGFALATEALVGQAVGARDRQRFNTAIQLTWVWLTLTGVAAAALIWFGGPFFIDLMAANEDVRATARIYLFWVALTPLAGIACFQYDGIFTGATQTADMRNMMLLSMIITLIAWWPLELYYANHGLWATMIVFFVSRGILFALRMPALRRTAFG</sequence>
<organism evidence="1 2">
    <name type="scientific">Taklimakanibacter albus</name>
    <dbReference type="NCBI Taxonomy" id="2800327"/>
    <lineage>
        <taxon>Bacteria</taxon>
        <taxon>Pseudomonadati</taxon>
        <taxon>Pseudomonadota</taxon>
        <taxon>Alphaproteobacteria</taxon>
        <taxon>Hyphomicrobiales</taxon>
        <taxon>Aestuariivirgaceae</taxon>
        <taxon>Taklimakanibacter</taxon>
    </lineage>
</organism>
<keyword evidence="2" id="KW-1185">Reference proteome</keyword>
<protein>
    <submittedName>
        <fullName evidence="1">MATE family efflux transporter</fullName>
    </submittedName>
</protein>
<accession>A0ACC5RE48</accession>
<gene>
    <name evidence="1" type="ORF">JHL16_31270</name>
</gene>
<reference evidence="1" key="1">
    <citation type="submission" date="2021-01" db="EMBL/GenBank/DDBJ databases">
        <authorList>
            <person name="Sun Q."/>
        </authorList>
    </citation>
    <scope>NUCLEOTIDE SEQUENCE</scope>
    <source>
        <strain evidence="1">YIM B02566</strain>
    </source>
</reference>
<comment type="caution">
    <text evidence="1">The sequence shown here is derived from an EMBL/GenBank/DDBJ whole genome shotgun (WGS) entry which is preliminary data.</text>
</comment>
<dbReference type="EMBL" id="JAENHL010000008">
    <property type="protein sequence ID" value="MBK1870888.1"/>
    <property type="molecule type" value="Genomic_DNA"/>
</dbReference>
<name>A0ACC5RE48_9HYPH</name>
<evidence type="ECO:0000313" key="1">
    <source>
        <dbReference type="EMBL" id="MBK1870888.1"/>
    </source>
</evidence>